<comment type="caution">
    <text evidence="1">The sequence shown here is derived from an EMBL/GenBank/DDBJ whole genome shotgun (WGS) entry which is preliminary data.</text>
</comment>
<gene>
    <name evidence="1" type="ORF">PoB_003936100</name>
</gene>
<reference evidence="1 2" key="1">
    <citation type="journal article" date="2021" name="Elife">
        <title>Chloroplast acquisition without the gene transfer in kleptoplastic sea slugs, Plakobranchus ocellatus.</title>
        <authorList>
            <person name="Maeda T."/>
            <person name="Takahashi S."/>
            <person name="Yoshida T."/>
            <person name="Shimamura S."/>
            <person name="Takaki Y."/>
            <person name="Nagai Y."/>
            <person name="Toyoda A."/>
            <person name="Suzuki Y."/>
            <person name="Arimoto A."/>
            <person name="Ishii H."/>
            <person name="Satoh N."/>
            <person name="Nishiyama T."/>
            <person name="Hasebe M."/>
            <person name="Maruyama T."/>
            <person name="Minagawa J."/>
            <person name="Obokata J."/>
            <person name="Shigenobu S."/>
        </authorList>
    </citation>
    <scope>NUCLEOTIDE SEQUENCE [LARGE SCALE GENOMIC DNA]</scope>
</reference>
<name>A0AAV4B211_9GAST</name>
<protein>
    <submittedName>
        <fullName evidence="1">Uncharacterized protein</fullName>
    </submittedName>
</protein>
<proteinExistence type="predicted"/>
<evidence type="ECO:0000313" key="2">
    <source>
        <dbReference type="Proteomes" id="UP000735302"/>
    </source>
</evidence>
<sequence length="94" mass="10706">MAQGRAVGTLRFEPLASWSDGGPENLISKDQINLSAPVLSSAYWQYVQYKVKFRVQPGHYINEYFLTLSLPSIRPSDFNSALYDFSSFEAHTKR</sequence>
<dbReference type="Proteomes" id="UP000735302">
    <property type="component" value="Unassembled WGS sequence"/>
</dbReference>
<organism evidence="1 2">
    <name type="scientific">Plakobranchus ocellatus</name>
    <dbReference type="NCBI Taxonomy" id="259542"/>
    <lineage>
        <taxon>Eukaryota</taxon>
        <taxon>Metazoa</taxon>
        <taxon>Spiralia</taxon>
        <taxon>Lophotrochozoa</taxon>
        <taxon>Mollusca</taxon>
        <taxon>Gastropoda</taxon>
        <taxon>Heterobranchia</taxon>
        <taxon>Euthyneura</taxon>
        <taxon>Panpulmonata</taxon>
        <taxon>Sacoglossa</taxon>
        <taxon>Placobranchoidea</taxon>
        <taxon>Plakobranchidae</taxon>
        <taxon>Plakobranchus</taxon>
    </lineage>
</organism>
<accession>A0AAV4B211</accession>
<evidence type="ECO:0000313" key="1">
    <source>
        <dbReference type="EMBL" id="GFO12856.1"/>
    </source>
</evidence>
<keyword evidence="2" id="KW-1185">Reference proteome</keyword>
<dbReference type="EMBL" id="BLXT01004465">
    <property type="protein sequence ID" value="GFO12856.1"/>
    <property type="molecule type" value="Genomic_DNA"/>
</dbReference>
<dbReference type="AlphaFoldDB" id="A0AAV4B211"/>